<name>A0ABU8NJU8_9SPHI</name>
<sequence>MKRFLKIIKRTMIILLSTAMLLSIATFFYIRQAKFGQAPTAQRLELIKNSPRYKDGKFQNTHHTPDLTEGYSISGILYDQLFGDHPRRSPTAIIPSKKTDLHSLPPDSNVLVWFGHSSYFMQIDGKRFLVDPVLSGSASPVPWTVKAYKGTDRYTVDDLPPIDYLLISHDHYDHLDYETITKLKDKVKTVICGLGVGAHFEHWGYAADKIIESDWNNSISLDVGFKVHTTPARHFSGRGFTRNNTLWMSYVLQTPGTKIYIGGDSGYDTHFAEIGKQFGPIDLAILENGQYNVAWKAIHMLPEQVLQAAEDLKAKRLFPVHSSKFTLAMHSWDEPLIKVTELAKIQHLPLVTPVIGEMVDLNDTTQVFPEWWKGVN</sequence>
<feature type="domain" description="Metallo-beta-lactamase" evidence="2">
    <location>
        <begin position="127"/>
        <end position="321"/>
    </location>
</feature>
<protein>
    <submittedName>
        <fullName evidence="3">MBL fold metallo-hydrolase</fullName>
    </submittedName>
</protein>
<accession>A0ABU8NJU8</accession>
<dbReference type="PANTHER" id="PTHR15032:SF4">
    <property type="entry name" value="N-ACYL-PHOSPHATIDYLETHANOLAMINE-HYDROLYZING PHOSPHOLIPASE D"/>
    <property type="match status" value="1"/>
</dbReference>
<dbReference type="Proteomes" id="UP001378956">
    <property type="component" value="Unassembled WGS sequence"/>
</dbReference>
<evidence type="ECO:0000259" key="2">
    <source>
        <dbReference type="Pfam" id="PF12706"/>
    </source>
</evidence>
<keyword evidence="1" id="KW-0812">Transmembrane</keyword>
<keyword evidence="4" id="KW-1185">Reference proteome</keyword>
<evidence type="ECO:0000313" key="3">
    <source>
        <dbReference type="EMBL" id="MEJ2902516.1"/>
    </source>
</evidence>
<proteinExistence type="predicted"/>
<keyword evidence="1" id="KW-0472">Membrane</keyword>
<keyword evidence="1" id="KW-1133">Transmembrane helix</keyword>
<reference evidence="3 4" key="1">
    <citation type="submission" date="2024-03" db="EMBL/GenBank/DDBJ databases">
        <title>Sequence of Lycoming College Course Isolates.</title>
        <authorList>
            <person name="Plotts O."/>
            <person name="Newman J."/>
        </authorList>
    </citation>
    <scope>NUCLEOTIDE SEQUENCE [LARGE SCALE GENOMIC DNA]</scope>
    <source>
        <strain evidence="3 4">CJB-3</strain>
    </source>
</reference>
<comment type="caution">
    <text evidence="3">The sequence shown here is derived from an EMBL/GenBank/DDBJ whole genome shotgun (WGS) entry which is preliminary data.</text>
</comment>
<dbReference type="EMBL" id="JBBEUB010000002">
    <property type="protein sequence ID" value="MEJ2902516.1"/>
    <property type="molecule type" value="Genomic_DNA"/>
</dbReference>
<dbReference type="Gene3D" id="3.60.15.10">
    <property type="entry name" value="Ribonuclease Z/Hydroxyacylglutathione hydrolase-like"/>
    <property type="match status" value="1"/>
</dbReference>
<dbReference type="InterPro" id="IPR001279">
    <property type="entry name" value="Metallo-B-lactamas"/>
</dbReference>
<gene>
    <name evidence="3" type="ORF">WAE58_08760</name>
</gene>
<evidence type="ECO:0000313" key="4">
    <source>
        <dbReference type="Proteomes" id="UP001378956"/>
    </source>
</evidence>
<evidence type="ECO:0000256" key="1">
    <source>
        <dbReference type="SAM" id="Phobius"/>
    </source>
</evidence>
<organism evidence="3 4">
    <name type="scientific">Pedobacter panaciterrae</name>
    <dbReference type="NCBI Taxonomy" id="363849"/>
    <lineage>
        <taxon>Bacteria</taxon>
        <taxon>Pseudomonadati</taxon>
        <taxon>Bacteroidota</taxon>
        <taxon>Sphingobacteriia</taxon>
        <taxon>Sphingobacteriales</taxon>
        <taxon>Sphingobacteriaceae</taxon>
        <taxon>Pedobacter</taxon>
    </lineage>
</organism>
<dbReference type="Pfam" id="PF12706">
    <property type="entry name" value="Lactamase_B_2"/>
    <property type="match status" value="1"/>
</dbReference>
<dbReference type="RefSeq" id="WP_337716197.1">
    <property type="nucleotide sequence ID" value="NZ_JBBEUB010000002.1"/>
</dbReference>
<dbReference type="PANTHER" id="PTHR15032">
    <property type="entry name" value="N-ACYL-PHOSPHATIDYLETHANOLAMINE-HYDROLYZING PHOSPHOLIPASE D"/>
    <property type="match status" value="1"/>
</dbReference>
<dbReference type="SUPFAM" id="SSF56281">
    <property type="entry name" value="Metallo-hydrolase/oxidoreductase"/>
    <property type="match status" value="1"/>
</dbReference>
<feature type="transmembrane region" description="Helical" evidence="1">
    <location>
        <begin position="12"/>
        <end position="30"/>
    </location>
</feature>
<dbReference type="InterPro" id="IPR036866">
    <property type="entry name" value="RibonucZ/Hydroxyglut_hydro"/>
</dbReference>